<dbReference type="InterPro" id="IPR006037">
    <property type="entry name" value="RCK_C"/>
</dbReference>
<comment type="subcellular location">
    <subcellularLocation>
        <location evidence="1">Cell membrane</location>
        <topology evidence="1">Multi-pass membrane protein</topology>
    </subcellularLocation>
</comment>
<sequence length="507" mass="52854">MPSAVPWDMSPDRLEVVVLVVSAVLLLGVAAVRVSTGAGLPSLLLYLGIGLAIGEAGLGLRFDDAAVAQTVCTVALAVILAEGGLTTRLHVIRPVALHAGVLATVGVAISVAVTSTAAWLLLDVDVRTALLLGAVVSSTDAAAVFAVMRRLPLNRRTRALLEAESGLNDPPVIILVTLVVSSAWEDLDGWSALFGFVQQMGLGVVAGVVVAFAGRFVLSRVALPATGLYPLATMTFAMLGFGVAGVVGGSPFVAVYLAGLLLGNADLPHRAATLGFAEGLAWLSQIGLFVVLGLLASPSRLADALVPAIVVGVALTLVARPLSVALCSIPFRMPWREQAFTSWAGLRGAVPIVLATFPITAGVPNAQQIFDVTFLLVVVFTVIQGPTLPWAASRLAVTEPEITAELEIEHAPFEDIGASMLTCDIPKGSRLHGVEISELRLPGDATVALILRDGILFAPKPSTMLRRGDHLLLAVTDSERPGVERRLRAISRAGRLATWRGELGLPS</sequence>
<dbReference type="SUPFAM" id="SSF116726">
    <property type="entry name" value="TrkA C-terminal domain-like"/>
    <property type="match status" value="1"/>
</dbReference>
<feature type="transmembrane region" description="Helical" evidence="9">
    <location>
        <begin position="274"/>
        <end position="296"/>
    </location>
</feature>
<name>A0ABP8JNE3_9MICO</name>
<feature type="transmembrane region" description="Helical" evidence="9">
    <location>
        <begin position="16"/>
        <end position="36"/>
    </location>
</feature>
<feature type="transmembrane region" description="Helical" evidence="9">
    <location>
        <begin position="97"/>
        <end position="122"/>
    </location>
</feature>
<organism evidence="11 12">
    <name type="scientific">Ornithinibacter aureus</name>
    <dbReference type="NCBI Taxonomy" id="622664"/>
    <lineage>
        <taxon>Bacteria</taxon>
        <taxon>Bacillati</taxon>
        <taxon>Actinomycetota</taxon>
        <taxon>Actinomycetes</taxon>
        <taxon>Micrococcales</taxon>
        <taxon>Intrasporangiaceae</taxon>
        <taxon>Ornithinibacter</taxon>
    </lineage>
</organism>
<comment type="caution">
    <text evidence="11">The sequence shown here is derived from an EMBL/GenBank/DDBJ whole genome shotgun (WGS) entry which is preliminary data.</text>
</comment>
<dbReference type="InterPro" id="IPR036721">
    <property type="entry name" value="RCK_C_sf"/>
</dbReference>
<keyword evidence="2" id="KW-0813">Transport</keyword>
<dbReference type="NCBIfam" id="NF003715">
    <property type="entry name" value="PRK05326.1-2"/>
    <property type="match status" value="1"/>
</dbReference>
<evidence type="ECO:0000256" key="9">
    <source>
        <dbReference type="SAM" id="Phobius"/>
    </source>
</evidence>
<proteinExistence type="predicted"/>
<keyword evidence="12" id="KW-1185">Reference proteome</keyword>
<feature type="transmembrane region" description="Helical" evidence="9">
    <location>
        <begin position="128"/>
        <end position="148"/>
    </location>
</feature>
<reference evidence="12" key="1">
    <citation type="journal article" date="2019" name="Int. J. Syst. Evol. Microbiol.">
        <title>The Global Catalogue of Microorganisms (GCM) 10K type strain sequencing project: providing services to taxonomists for standard genome sequencing and annotation.</title>
        <authorList>
            <consortium name="The Broad Institute Genomics Platform"/>
            <consortium name="The Broad Institute Genome Sequencing Center for Infectious Disease"/>
            <person name="Wu L."/>
            <person name="Ma J."/>
        </authorList>
    </citation>
    <scope>NUCLEOTIDE SEQUENCE [LARGE SCALE GENOMIC DNA]</scope>
    <source>
        <strain evidence="12">JCM 17738</strain>
    </source>
</reference>
<evidence type="ECO:0000313" key="11">
    <source>
        <dbReference type="EMBL" id="GAA4393648.1"/>
    </source>
</evidence>
<evidence type="ECO:0000256" key="6">
    <source>
        <dbReference type="ARBA" id="ARBA00022989"/>
    </source>
</evidence>
<dbReference type="NCBIfam" id="NF003716">
    <property type="entry name" value="PRK05326.1-3"/>
    <property type="match status" value="1"/>
</dbReference>
<dbReference type="PANTHER" id="PTHR32507">
    <property type="entry name" value="NA(+)/H(+) ANTIPORTER 1"/>
    <property type="match status" value="1"/>
</dbReference>
<keyword evidence="8 9" id="KW-0472">Membrane</keyword>
<evidence type="ECO:0000256" key="8">
    <source>
        <dbReference type="ARBA" id="ARBA00023136"/>
    </source>
</evidence>
<dbReference type="Pfam" id="PF02080">
    <property type="entry name" value="TrkA_C"/>
    <property type="match status" value="1"/>
</dbReference>
<evidence type="ECO:0000259" key="10">
    <source>
        <dbReference type="PROSITE" id="PS51202"/>
    </source>
</evidence>
<dbReference type="InterPro" id="IPR038770">
    <property type="entry name" value="Na+/solute_symporter_sf"/>
</dbReference>
<keyword evidence="6 9" id="KW-1133">Transmembrane helix</keyword>
<feature type="transmembrane region" description="Helical" evidence="9">
    <location>
        <begin position="308"/>
        <end position="331"/>
    </location>
</feature>
<evidence type="ECO:0000256" key="5">
    <source>
        <dbReference type="ARBA" id="ARBA00022692"/>
    </source>
</evidence>
<dbReference type="EMBL" id="BAABFX010000022">
    <property type="protein sequence ID" value="GAA4393648.1"/>
    <property type="molecule type" value="Genomic_DNA"/>
</dbReference>
<evidence type="ECO:0000313" key="12">
    <source>
        <dbReference type="Proteomes" id="UP001500390"/>
    </source>
</evidence>
<dbReference type="Gene3D" id="1.20.1530.20">
    <property type="match status" value="1"/>
</dbReference>
<dbReference type="PANTHER" id="PTHR32507:SF7">
    <property type="entry name" value="K(+)_H(+) ANTIPORTER NHAP2"/>
    <property type="match status" value="1"/>
</dbReference>
<evidence type="ECO:0000256" key="4">
    <source>
        <dbReference type="ARBA" id="ARBA00022475"/>
    </source>
</evidence>
<evidence type="ECO:0000256" key="2">
    <source>
        <dbReference type="ARBA" id="ARBA00022448"/>
    </source>
</evidence>
<feature type="transmembrane region" description="Helical" evidence="9">
    <location>
        <begin position="200"/>
        <end position="218"/>
    </location>
</feature>
<keyword evidence="3" id="KW-0050">Antiport</keyword>
<evidence type="ECO:0000256" key="1">
    <source>
        <dbReference type="ARBA" id="ARBA00004651"/>
    </source>
</evidence>
<dbReference type="Pfam" id="PF00999">
    <property type="entry name" value="Na_H_Exchanger"/>
    <property type="match status" value="1"/>
</dbReference>
<evidence type="ECO:0000256" key="3">
    <source>
        <dbReference type="ARBA" id="ARBA00022449"/>
    </source>
</evidence>
<feature type="transmembrane region" description="Helical" evidence="9">
    <location>
        <begin position="369"/>
        <end position="392"/>
    </location>
</feature>
<feature type="transmembrane region" description="Helical" evidence="9">
    <location>
        <begin position="43"/>
        <end position="60"/>
    </location>
</feature>
<dbReference type="PROSITE" id="PS51202">
    <property type="entry name" value="RCK_C"/>
    <property type="match status" value="1"/>
</dbReference>
<feature type="transmembrane region" description="Helical" evidence="9">
    <location>
        <begin position="238"/>
        <end position="262"/>
    </location>
</feature>
<feature type="transmembrane region" description="Helical" evidence="9">
    <location>
        <begin position="343"/>
        <end position="363"/>
    </location>
</feature>
<feature type="domain" description="RCK C-terminal" evidence="10">
    <location>
        <begin position="408"/>
        <end position="489"/>
    </location>
</feature>
<keyword evidence="7" id="KW-0406">Ion transport</keyword>
<dbReference type="InterPro" id="IPR006153">
    <property type="entry name" value="Cation/H_exchanger_TM"/>
</dbReference>
<keyword evidence="5 9" id="KW-0812">Transmembrane</keyword>
<dbReference type="Gene3D" id="3.30.70.1450">
    <property type="entry name" value="Regulator of K+ conductance, C-terminal domain"/>
    <property type="match status" value="1"/>
</dbReference>
<protein>
    <submittedName>
        <fullName evidence="11">Potassium/proton antiporter</fullName>
    </submittedName>
</protein>
<feature type="transmembrane region" description="Helical" evidence="9">
    <location>
        <begin position="66"/>
        <end position="85"/>
    </location>
</feature>
<keyword evidence="4" id="KW-1003">Cell membrane</keyword>
<dbReference type="Proteomes" id="UP001500390">
    <property type="component" value="Unassembled WGS sequence"/>
</dbReference>
<evidence type="ECO:0000256" key="7">
    <source>
        <dbReference type="ARBA" id="ARBA00023065"/>
    </source>
</evidence>
<accession>A0ABP8JNE3</accession>
<gene>
    <name evidence="11" type="ORF">GCM10023153_13870</name>
</gene>